<dbReference type="Pfam" id="PF07969">
    <property type="entry name" value="Amidohydro_3"/>
    <property type="match status" value="1"/>
</dbReference>
<dbReference type="Proteomes" id="UP000315677">
    <property type="component" value="Unassembled WGS sequence"/>
</dbReference>
<dbReference type="InterPro" id="IPR050378">
    <property type="entry name" value="Metallo-dep_Hydrolases_sf"/>
</dbReference>
<protein>
    <submittedName>
        <fullName evidence="2">N-acyl-D-amino-acid deacylase</fullName>
    </submittedName>
</protein>
<dbReference type="InterPro" id="IPR013108">
    <property type="entry name" value="Amidohydro_3"/>
</dbReference>
<dbReference type="SUPFAM" id="SSF51556">
    <property type="entry name" value="Metallo-dependent hydrolases"/>
    <property type="match status" value="1"/>
</dbReference>
<evidence type="ECO:0000313" key="3">
    <source>
        <dbReference type="Proteomes" id="UP000315677"/>
    </source>
</evidence>
<evidence type="ECO:0000259" key="1">
    <source>
        <dbReference type="Pfam" id="PF07969"/>
    </source>
</evidence>
<name>A0A543DJ74_9PSEU</name>
<reference evidence="2 3" key="1">
    <citation type="submission" date="2019-06" db="EMBL/GenBank/DDBJ databases">
        <title>Sequencing the genomes of 1000 actinobacteria strains.</title>
        <authorList>
            <person name="Klenk H.-P."/>
        </authorList>
    </citation>
    <scope>NUCLEOTIDE SEQUENCE [LARGE SCALE GENOMIC DNA]</scope>
    <source>
        <strain evidence="2 3">DSM 45301</strain>
    </source>
</reference>
<dbReference type="PANTHER" id="PTHR11647">
    <property type="entry name" value="HYDRANTOINASE/DIHYDROPYRIMIDINASE FAMILY MEMBER"/>
    <property type="match status" value="1"/>
</dbReference>
<feature type="domain" description="Amidohydrolase 3" evidence="1">
    <location>
        <begin position="42"/>
        <end position="498"/>
    </location>
</feature>
<dbReference type="OrthoDB" id="9766983at2"/>
<organism evidence="2 3">
    <name type="scientific">Pseudonocardia kunmingensis</name>
    <dbReference type="NCBI Taxonomy" id="630975"/>
    <lineage>
        <taxon>Bacteria</taxon>
        <taxon>Bacillati</taxon>
        <taxon>Actinomycetota</taxon>
        <taxon>Actinomycetes</taxon>
        <taxon>Pseudonocardiales</taxon>
        <taxon>Pseudonocardiaceae</taxon>
        <taxon>Pseudonocardia</taxon>
    </lineage>
</organism>
<comment type="caution">
    <text evidence="2">The sequence shown here is derived from an EMBL/GenBank/DDBJ whole genome shotgun (WGS) entry which is preliminary data.</text>
</comment>
<gene>
    <name evidence="2" type="ORF">FB558_5144</name>
</gene>
<dbReference type="InterPro" id="IPR032466">
    <property type="entry name" value="Metal_Hydrolase"/>
</dbReference>
<dbReference type="EMBL" id="VFPA01000003">
    <property type="protein sequence ID" value="TQM09386.1"/>
    <property type="molecule type" value="Genomic_DNA"/>
</dbReference>
<keyword evidence="3" id="KW-1185">Reference proteome</keyword>
<evidence type="ECO:0000313" key="2">
    <source>
        <dbReference type="EMBL" id="TQM09386.1"/>
    </source>
</evidence>
<dbReference type="GO" id="GO:0016810">
    <property type="term" value="F:hydrolase activity, acting on carbon-nitrogen (but not peptide) bonds"/>
    <property type="evidence" value="ECO:0007669"/>
    <property type="project" value="InterPro"/>
</dbReference>
<dbReference type="PANTHER" id="PTHR11647:SF1">
    <property type="entry name" value="COLLAPSIN RESPONSE MEDIATOR PROTEIN"/>
    <property type="match status" value="1"/>
</dbReference>
<dbReference type="SUPFAM" id="SSF51338">
    <property type="entry name" value="Composite domain of metallo-dependent hydrolases"/>
    <property type="match status" value="1"/>
</dbReference>
<dbReference type="Gene3D" id="3.20.20.140">
    <property type="entry name" value="Metal-dependent hydrolases"/>
    <property type="match status" value="2"/>
</dbReference>
<dbReference type="RefSeq" id="WP_142057536.1">
    <property type="nucleotide sequence ID" value="NZ_VFPA01000003.1"/>
</dbReference>
<sequence length="519" mass="53073">MSDSTLLRDVRLPEAGPADLLLRDGRVAAVTPPGTGEDGGAEVVDGGGRWALPGFVDAHVHGEAAVFDPDVQLAMLRQGITTVVLGQDGVSMAPSPLGGPHDATAYATGYFAAINGTHPGFPGGSVADLLATYDGATAVNVAYLAPHGTLRFAVLGGELRPATGAEVEAMVALLAQAVADGACGLSTGLEYLPGGAAERDELVALCRVVARAGLPHVSHMRGYETAVPAALAELVDIARASGVATHVSHLHGPADVVEAALADAAAAGVAVTFDSYPYLRGCTILSMLTLPGWVPVAEPERALALLAPGSSRREEVLAHLAGLGDLWPRTALASVPGELAWAEGLDLPEVAARLGRSVPETVLELLVSTGLRVSAVFAQPPTNSGASVRRLLEHPGHLAGSDAIYLGGRPHPRGWGAFARFFALGVHELGGWSIDDVVAHLSGRAAALFRLPGRGRLRPGAVADVVLADPAAVRDRARYADPRRPAEGVDDVWVGGVPALRGGVFTGAAPGRAVRPGPA</sequence>
<proteinExistence type="predicted"/>
<dbReference type="InterPro" id="IPR011059">
    <property type="entry name" value="Metal-dep_hydrolase_composite"/>
</dbReference>
<dbReference type="AlphaFoldDB" id="A0A543DJ74"/>
<accession>A0A543DJ74</accession>